<reference evidence="1 2" key="1">
    <citation type="journal article" date="2018" name="Nat. Genet.">
        <title>The Rosa genome provides new insights in the design of modern roses.</title>
        <authorList>
            <person name="Bendahmane M."/>
        </authorList>
    </citation>
    <scope>NUCLEOTIDE SEQUENCE [LARGE SCALE GENOMIC DNA]</scope>
    <source>
        <strain evidence="2">cv. Old Blush</strain>
    </source>
</reference>
<dbReference type="EMBL" id="PDCK01000040">
    <property type="protein sequence ID" value="PRQ47874.1"/>
    <property type="molecule type" value="Genomic_DNA"/>
</dbReference>
<accession>A0A2P6RN89</accession>
<dbReference type="AlphaFoldDB" id="A0A2P6RN89"/>
<dbReference type="Gramene" id="PRQ47874">
    <property type="protein sequence ID" value="PRQ47874"/>
    <property type="gene ID" value="RchiOBHm_Chr2g0104471"/>
</dbReference>
<dbReference type="Proteomes" id="UP000238479">
    <property type="component" value="Chromosome 2"/>
</dbReference>
<keyword evidence="2" id="KW-1185">Reference proteome</keyword>
<sequence length="72" mass="8232">MQPFSYPHHLVITSILFGETFDFVLVTERNQCFIASCVDLHNTSIMGINPETDNLCSHVVRIICLITFMNSR</sequence>
<protein>
    <submittedName>
        <fullName evidence="1">Uncharacterized protein</fullName>
    </submittedName>
</protein>
<evidence type="ECO:0000313" key="2">
    <source>
        <dbReference type="Proteomes" id="UP000238479"/>
    </source>
</evidence>
<name>A0A2P6RN89_ROSCH</name>
<evidence type="ECO:0000313" key="1">
    <source>
        <dbReference type="EMBL" id="PRQ47874.1"/>
    </source>
</evidence>
<gene>
    <name evidence="1" type="ORF">RchiOBHm_Chr2g0104471</name>
</gene>
<proteinExistence type="predicted"/>
<organism evidence="1 2">
    <name type="scientific">Rosa chinensis</name>
    <name type="common">China rose</name>
    <dbReference type="NCBI Taxonomy" id="74649"/>
    <lineage>
        <taxon>Eukaryota</taxon>
        <taxon>Viridiplantae</taxon>
        <taxon>Streptophyta</taxon>
        <taxon>Embryophyta</taxon>
        <taxon>Tracheophyta</taxon>
        <taxon>Spermatophyta</taxon>
        <taxon>Magnoliopsida</taxon>
        <taxon>eudicotyledons</taxon>
        <taxon>Gunneridae</taxon>
        <taxon>Pentapetalae</taxon>
        <taxon>rosids</taxon>
        <taxon>fabids</taxon>
        <taxon>Rosales</taxon>
        <taxon>Rosaceae</taxon>
        <taxon>Rosoideae</taxon>
        <taxon>Rosoideae incertae sedis</taxon>
        <taxon>Rosa</taxon>
    </lineage>
</organism>
<comment type="caution">
    <text evidence="1">The sequence shown here is derived from an EMBL/GenBank/DDBJ whole genome shotgun (WGS) entry which is preliminary data.</text>
</comment>